<dbReference type="AlphaFoldDB" id="A0A7I4YN33"/>
<keyword evidence="1" id="KW-1185">Reference proteome</keyword>
<organism evidence="1 2">
    <name type="scientific">Haemonchus contortus</name>
    <name type="common">Barber pole worm</name>
    <dbReference type="NCBI Taxonomy" id="6289"/>
    <lineage>
        <taxon>Eukaryota</taxon>
        <taxon>Metazoa</taxon>
        <taxon>Ecdysozoa</taxon>
        <taxon>Nematoda</taxon>
        <taxon>Chromadorea</taxon>
        <taxon>Rhabditida</taxon>
        <taxon>Rhabditina</taxon>
        <taxon>Rhabditomorpha</taxon>
        <taxon>Strongyloidea</taxon>
        <taxon>Trichostrongylidae</taxon>
        <taxon>Haemonchus</taxon>
    </lineage>
</organism>
<name>A0A7I4YN33_HAECO</name>
<sequence>MRFENQSRQLIPIQYTGMFRPYELSTINLVRAWLARVGGQVLGLFFTFNPSPNIARGQTRFAVLLELALVFAGEHHAIDMKKRPWSLPSEISDYYPVGGVVATTENGFEAVANVSGLAAVPPRFLHGTEISFGASADSYERLVNVPTFGVAMLVFSELRDF</sequence>
<accession>A0A7I4YN33</accession>
<evidence type="ECO:0000313" key="1">
    <source>
        <dbReference type="Proteomes" id="UP000025227"/>
    </source>
</evidence>
<evidence type="ECO:0000313" key="2">
    <source>
        <dbReference type="WBParaSite" id="HCON_00118540-00001"/>
    </source>
</evidence>
<dbReference type="Proteomes" id="UP000025227">
    <property type="component" value="Unplaced"/>
</dbReference>
<dbReference type="WBParaSite" id="HCON_00118540-00001">
    <property type="protein sequence ID" value="HCON_00118540-00001"/>
    <property type="gene ID" value="HCON_00118540"/>
</dbReference>
<proteinExistence type="predicted"/>
<protein>
    <submittedName>
        <fullName evidence="2">Dirigent protein</fullName>
    </submittedName>
</protein>
<reference evidence="2" key="1">
    <citation type="submission" date="2020-12" db="UniProtKB">
        <authorList>
            <consortium name="WormBaseParasite"/>
        </authorList>
    </citation>
    <scope>IDENTIFICATION</scope>
    <source>
        <strain evidence="2">MHco3</strain>
    </source>
</reference>